<sequence>MKTVDEIEFLNQVENLAIELYAAQALSKSSSMAKPPPVGIDRDAISDAREAAEAELAKTSVRQTLCAALRSTSNNIRDVTKVVAAALLPLSQAGVIALPLTPIAFAAVAVIVFDIGVAAYCADQPNTS</sequence>
<accession>A0A3B1BDM5</accession>
<evidence type="ECO:0000256" key="1">
    <source>
        <dbReference type="SAM" id="Phobius"/>
    </source>
</evidence>
<keyword evidence="1" id="KW-1133">Transmembrane helix</keyword>
<dbReference type="EMBL" id="UOFZ01000042">
    <property type="protein sequence ID" value="VAX12461.1"/>
    <property type="molecule type" value="Genomic_DNA"/>
</dbReference>
<feature type="transmembrane region" description="Helical" evidence="1">
    <location>
        <begin position="103"/>
        <end position="122"/>
    </location>
</feature>
<evidence type="ECO:0000313" key="2">
    <source>
        <dbReference type="EMBL" id="VAX12461.1"/>
    </source>
</evidence>
<keyword evidence="1" id="KW-0812">Transmembrane</keyword>
<proteinExistence type="predicted"/>
<protein>
    <submittedName>
        <fullName evidence="2">Uncharacterized protein</fullName>
    </submittedName>
</protein>
<keyword evidence="1" id="KW-0472">Membrane</keyword>
<reference evidence="2" key="1">
    <citation type="submission" date="2018-06" db="EMBL/GenBank/DDBJ databases">
        <authorList>
            <person name="Zhirakovskaya E."/>
        </authorList>
    </citation>
    <scope>NUCLEOTIDE SEQUENCE</scope>
</reference>
<organism evidence="2">
    <name type="scientific">hydrothermal vent metagenome</name>
    <dbReference type="NCBI Taxonomy" id="652676"/>
    <lineage>
        <taxon>unclassified sequences</taxon>
        <taxon>metagenomes</taxon>
        <taxon>ecological metagenomes</taxon>
    </lineage>
</organism>
<name>A0A3B1BDM5_9ZZZZ</name>
<gene>
    <name evidence="2" type="ORF">MNBD_GAMMA24-331</name>
</gene>
<dbReference type="AlphaFoldDB" id="A0A3B1BDM5"/>